<comment type="caution">
    <text evidence="1">The sequence shown here is derived from an EMBL/GenBank/DDBJ whole genome shotgun (WGS) entry which is preliminary data.</text>
</comment>
<dbReference type="EMBL" id="JAELYA010000003">
    <property type="protein sequence ID" value="MBO3275744.1"/>
    <property type="molecule type" value="Genomic_DNA"/>
</dbReference>
<dbReference type="Pfam" id="PF10975">
    <property type="entry name" value="DUF2802"/>
    <property type="match status" value="1"/>
</dbReference>
<accession>A0ABS3TT54</accession>
<evidence type="ECO:0000313" key="2">
    <source>
        <dbReference type="Proteomes" id="UP000669060"/>
    </source>
</evidence>
<protein>
    <submittedName>
        <fullName evidence="1">DUF2802 domain-containing protein</fullName>
    </submittedName>
</protein>
<gene>
    <name evidence="1" type="ORF">JFY56_10955</name>
</gene>
<organism evidence="1 2">
    <name type="scientific">Pseudomonas schmalbachii</name>
    <dbReference type="NCBI Taxonomy" id="2816993"/>
    <lineage>
        <taxon>Bacteria</taxon>
        <taxon>Pseudomonadati</taxon>
        <taxon>Pseudomonadota</taxon>
        <taxon>Gammaproteobacteria</taxon>
        <taxon>Pseudomonadales</taxon>
        <taxon>Pseudomonadaceae</taxon>
        <taxon>Pseudomonas</taxon>
    </lineage>
</organism>
<dbReference type="InterPro" id="IPR021244">
    <property type="entry name" value="DUF2802"/>
</dbReference>
<evidence type="ECO:0000313" key="1">
    <source>
        <dbReference type="EMBL" id="MBO3275744.1"/>
    </source>
</evidence>
<dbReference type="Proteomes" id="UP000669060">
    <property type="component" value="Unassembled WGS sequence"/>
</dbReference>
<keyword evidence="2" id="KW-1185">Reference proteome</keyword>
<sequence length="136" mass="14843">MLIALVVLGCACVALAVVFAFLLRDQRRQSVLLAQQAAHVAELDQRAKELGKRLEAYQQVNVRLGEQLRELGSQVAPLPERLNRIEQRDPASLSFNQAARLVGLGASATELSQSCGLSRAEAELMARLHGNRQQTG</sequence>
<dbReference type="RefSeq" id="WP_208313683.1">
    <property type="nucleotide sequence ID" value="NZ_JAELYA010000003.1"/>
</dbReference>
<reference evidence="1 2" key="1">
    <citation type="submission" date="2020-12" db="EMBL/GenBank/DDBJ databases">
        <title>Pseudomonas schmalbachii sp. nov. isolated from millipede gut.</title>
        <authorList>
            <person name="Shelomi M."/>
        </authorList>
    </citation>
    <scope>NUCLEOTIDE SEQUENCE [LARGE SCALE GENOMIC DNA]</scope>
    <source>
        <strain evidence="1 2">Milli4</strain>
    </source>
</reference>
<proteinExistence type="predicted"/>
<name>A0ABS3TT54_9PSED</name>